<comment type="subcellular location">
    <subcellularLocation>
        <location evidence="1">Membrane</location>
        <topology evidence="1">Multi-pass membrane protein</topology>
    </subcellularLocation>
</comment>
<feature type="transmembrane region" description="Helical" evidence="7">
    <location>
        <begin position="44"/>
        <end position="64"/>
    </location>
</feature>
<feature type="transmembrane region" description="Helical" evidence="7">
    <location>
        <begin position="131"/>
        <end position="154"/>
    </location>
</feature>
<keyword evidence="2 7" id="KW-0812">Transmembrane</keyword>
<name>A0A0U4Z9E5_ASPCI</name>
<dbReference type="OrthoDB" id="4491776at2759"/>
<dbReference type="InterPro" id="IPR049326">
    <property type="entry name" value="Rhodopsin_dom_fungi"/>
</dbReference>
<evidence type="ECO:0000256" key="3">
    <source>
        <dbReference type="ARBA" id="ARBA00022989"/>
    </source>
</evidence>
<dbReference type="InterPro" id="IPR052337">
    <property type="entry name" value="SAT4-like"/>
</dbReference>
<evidence type="ECO:0000256" key="4">
    <source>
        <dbReference type="ARBA" id="ARBA00023136"/>
    </source>
</evidence>
<feature type="transmembrane region" description="Helical" evidence="7">
    <location>
        <begin position="213"/>
        <end position="235"/>
    </location>
</feature>
<feature type="transmembrane region" description="Helical" evidence="7">
    <location>
        <begin position="101"/>
        <end position="119"/>
    </location>
</feature>
<keyword evidence="4 7" id="KW-0472">Membrane</keyword>
<dbReference type="Pfam" id="PF20684">
    <property type="entry name" value="Fung_rhodopsin"/>
    <property type="match status" value="1"/>
</dbReference>
<feature type="compositionally biased region" description="Basic and acidic residues" evidence="6">
    <location>
        <begin position="338"/>
        <end position="350"/>
    </location>
</feature>
<accession>A0A0U4Z9E5</accession>
<keyword evidence="3 7" id="KW-1133">Transmembrane helix</keyword>
<evidence type="ECO:0000313" key="10">
    <source>
        <dbReference type="Proteomes" id="UP000054771"/>
    </source>
</evidence>
<evidence type="ECO:0000313" key="9">
    <source>
        <dbReference type="EMBL" id="CEL06389.1"/>
    </source>
</evidence>
<reference evidence="10" key="1">
    <citation type="journal article" date="2016" name="Genome Announc.">
        <title>Draft genome sequences of fungus Aspergillus calidoustus.</title>
        <authorList>
            <person name="Horn F."/>
            <person name="Linde J."/>
            <person name="Mattern D.J."/>
            <person name="Walther G."/>
            <person name="Guthke R."/>
            <person name="Scherlach K."/>
            <person name="Martin K."/>
            <person name="Brakhage A.A."/>
            <person name="Petzke L."/>
            <person name="Valiante V."/>
        </authorList>
    </citation>
    <scope>NUCLEOTIDE SEQUENCE [LARGE SCALE GENOMIC DNA]</scope>
    <source>
        <strain evidence="10">SF006504</strain>
    </source>
</reference>
<feature type="transmembrane region" description="Helical" evidence="7">
    <location>
        <begin position="174"/>
        <end position="201"/>
    </location>
</feature>
<evidence type="ECO:0000259" key="8">
    <source>
        <dbReference type="Pfam" id="PF20684"/>
    </source>
</evidence>
<proteinExistence type="inferred from homology"/>
<evidence type="ECO:0000256" key="5">
    <source>
        <dbReference type="ARBA" id="ARBA00038359"/>
    </source>
</evidence>
<gene>
    <name evidence="9" type="ORF">ASPCAL07494</name>
</gene>
<evidence type="ECO:0000256" key="7">
    <source>
        <dbReference type="SAM" id="Phobius"/>
    </source>
</evidence>
<feature type="region of interest" description="Disordered" evidence="6">
    <location>
        <begin position="334"/>
        <end position="357"/>
    </location>
</feature>
<feature type="domain" description="Rhodopsin" evidence="8">
    <location>
        <begin position="29"/>
        <end position="271"/>
    </location>
</feature>
<organism evidence="9 10">
    <name type="scientific">Aspergillus calidoustus</name>
    <dbReference type="NCBI Taxonomy" id="454130"/>
    <lineage>
        <taxon>Eukaryota</taxon>
        <taxon>Fungi</taxon>
        <taxon>Dikarya</taxon>
        <taxon>Ascomycota</taxon>
        <taxon>Pezizomycotina</taxon>
        <taxon>Eurotiomycetes</taxon>
        <taxon>Eurotiomycetidae</taxon>
        <taxon>Eurotiales</taxon>
        <taxon>Aspergillaceae</taxon>
        <taxon>Aspergillus</taxon>
        <taxon>Aspergillus subgen. Nidulantes</taxon>
    </lineage>
</organism>
<evidence type="ECO:0000256" key="2">
    <source>
        <dbReference type="ARBA" id="ARBA00022692"/>
    </source>
</evidence>
<evidence type="ECO:0000256" key="1">
    <source>
        <dbReference type="ARBA" id="ARBA00004141"/>
    </source>
</evidence>
<dbReference type="AlphaFoldDB" id="A0A0U4Z9E5"/>
<keyword evidence="10" id="KW-1185">Reference proteome</keyword>
<dbReference type="PANTHER" id="PTHR33048">
    <property type="entry name" value="PTH11-LIKE INTEGRAL MEMBRANE PROTEIN (AFU_ORTHOLOGUE AFUA_5G11245)"/>
    <property type="match status" value="1"/>
</dbReference>
<dbReference type="STRING" id="454130.A0A0U4Z9E5"/>
<dbReference type="GO" id="GO:0016020">
    <property type="term" value="C:membrane"/>
    <property type="evidence" value="ECO:0007669"/>
    <property type="project" value="UniProtKB-SubCell"/>
</dbReference>
<dbReference type="EMBL" id="CDMC01000005">
    <property type="protein sequence ID" value="CEL06389.1"/>
    <property type="molecule type" value="Genomic_DNA"/>
</dbReference>
<dbReference type="PANTHER" id="PTHR33048:SF47">
    <property type="entry name" value="INTEGRAL MEMBRANE PROTEIN-RELATED"/>
    <property type="match status" value="1"/>
</dbReference>
<evidence type="ECO:0000256" key="6">
    <source>
        <dbReference type="SAM" id="MobiDB-lite"/>
    </source>
</evidence>
<dbReference type="OMA" id="FWANCAG"/>
<feature type="transmembrane region" description="Helical" evidence="7">
    <location>
        <begin position="13"/>
        <end position="32"/>
    </location>
</feature>
<protein>
    <recommendedName>
        <fullName evidence="8">Rhodopsin domain-containing protein</fullName>
    </recommendedName>
</protein>
<sequence length="371" mass="42333">MVSVYISERGLSAIMWAGVVLSTIFVALRTQVQFRNTSKFFINDYWIFFAIVCHLATAIVYQIAIPPMYDVQYFDYVTQPMDAAFMDRASLFLRLQFALDFLLWTTLWAVKFSLLFFFWRLFDSVRTPVRVFWLTMCAITASTWITLVVLQNFACDPIKNFFTLGKCSSDRDIYYSNLVFKFTVGTDIAGDILIMLIPFPLLRTLQVAPRQKFILAAIFSLPIIPIIFAVLRLVIANPSTGNVDPIKFQLYSMLENSSAIVTSCLPSLRLFVGNSRAQAYTGSHKYHRYGREYSSGQGNYSRNRVHWSGGAESSEARVQAQSYQMEMFAMDTQSGSRAMEEDAKTDKSDSSQRGIVQPPKGVFVTREFMVR</sequence>
<dbReference type="Proteomes" id="UP000054771">
    <property type="component" value="Unassembled WGS sequence"/>
</dbReference>
<comment type="similarity">
    <text evidence="5">Belongs to the SAT4 family.</text>
</comment>